<keyword evidence="2" id="KW-1185">Reference proteome</keyword>
<evidence type="ECO:0000313" key="1">
    <source>
        <dbReference type="EMBL" id="EGX67359.1"/>
    </source>
</evidence>
<dbReference type="RefSeq" id="WP_009140407.1">
    <property type="nucleotide sequence ID" value="NZ_JH126467.1"/>
</dbReference>
<sequence>MIGMGNYKISRMTLQAKVGATATIQEDYGNVTVTIKNDVINGFSIVLDGQYADIIHVVGYR</sequence>
<dbReference type="STRING" id="742742.HMPREF9452_00371"/>
<reference evidence="1 2" key="1">
    <citation type="submission" date="2011-06" db="EMBL/GenBank/DDBJ databases">
        <title>The Genome Sequence of Collinsella tanakaei YIT 12063.</title>
        <authorList>
            <consortium name="The Broad Institute Genome Sequencing Platform"/>
            <person name="Earl A."/>
            <person name="Ward D."/>
            <person name="Feldgarden M."/>
            <person name="Gevers D."/>
            <person name="Morotomi M."/>
            <person name="Young S.K."/>
            <person name="Zeng Q."/>
            <person name="Gargeya S."/>
            <person name="Fitzgerald M."/>
            <person name="Haas B."/>
            <person name="Abouelleil A."/>
            <person name="Alvarado L."/>
            <person name="Arachchi H.M."/>
            <person name="Berlin A."/>
            <person name="Brown A."/>
            <person name="Chapman S.B."/>
            <person name="Chen Z."/>
            <person name="Dunbar C."/>
            <person name="Freedman E."/>
            <person name="Gearin G."/>
            <person name="Gellesch M."/>
            <person name="Goldberg J."/>
            <person name="Griggs A."/>
            <person name="Gujja S."/>
            <person name="Heiman D."/>
            <person name="Howarth C."/>
            <person name="Larson L."/>
            <person name="Lui A."/>
            <person name="MacDonald P.J.P."/>
            <person name="Mehta T."/>
            <person name="Montmayeur A."/>
            <person name="Murphy C."/>
            <person name="Neiman D."/>
            <person name="Pearson M."/>
            <person name="Priest M."/>
            <person name="Roberts A."/>
            <person name="Saif S."/>
            <person name="Shea T."/>
            <person name="Shenoy N."/>
            <person name="Sisk P."/>
            <person name="Stolte C."/>
            <person name="Sykes S."/>
            <person name="Wortman J."/>
            <person name="Nusbaum C."/>
            <person name="Birren B."/>
        </authorList>
    </citation>
    <scope>NUCLEOTIDE SEQUENCE [LARGE SCALE GENOMIC DNA]</scope>
    <source>
        <strain evidence="1 2">YIT 12063</strain>
    </source>
</reference>
<organism evidence="1 2">
    <name type="scientific">Collinsella tanakaei YIT 12063</name>
    <dbReference type="NCBI Taxonomy" id="742742"/>
    <lineage>
        <taxon>Bacteria</taxon>
        <taxon>Bacillati</taxon>
        <taxon>Actinomycetota</taxon>
        <taxon>Coriobacteriia</taxon>
        <taxon>Coriobacteriales</taxon>
        <taxon>Coriobacteriaceae</taxon>
        <taxon>Collinsella</taxon>
    </lineage>
</organism>
<protein>
    <submittedName>
        <fullName evidence="1">Uncharacterized protein</fullName>
    </submittedName>
</protein>
<dbReference type="GeneID" id="62758161"/>
<accession>G1WGA8</accession>
<dbReference type="EMBL" id="ADLS01000006">
    <property type="protein sequence ID" value="EGX67359.1"/>
    <property type="molecule type" value="Genomic_DNA"/>
</dbReference>
<gene>
    <name evidence="1" type="ORF">HMPREF9452_00371</name>
</gene>
<name>G1WGA8_9ACTN</name>
<dbReference type="AlphaFoldDB" id="G1WGA8"/>
<proteinExistence type="predicted"/>
<dbReference type="PATRIC" id="fig|742742.3.peg.359"/>
<evidence type="ECO:0000313" key="2">
    <source>
        <dbReference type="Proteomes" id="UP000004830"/>
    </source>
</evidence>
<comment type="caution">
    <text evidence="1">The sequence shown here is derived from an EMBL/GenBank/DDBJ whole genome shotgun (WGS) entry which is preliminary data.</text>
</comment>
<dbReference type="HOGENOM" id="CLU_2914576_0_0_11"/>
<dbReference type="Proteomes" id="UP000004830">
    <property type="component" value="Unassembled WGS sequence"/>
</dbReference>